<keyword evidence="4 5" id="KW-0472">Membrane</keyword>
<dbReference type="AlphaFoldDB" id="A0A2T4JLT6"/>
<name>A0A2T4JLT6_9RHOB</name>
<evidence type="ECO:0000259" key="6">
    <source>
        <dbReference type="Pfam" id="PF06305"/>
    </source>
</evidence>
<evidence type="ECO:0000256" key="5">
    <source>
        <dbReference type="SAM" id="Phobius"/>
    </source>
</evidence>
<reference evidence="7 8" key="1">
    <citation type="submission" date="2018-03" db="EMBL/GenBank/DDBJ databases">
        <title>Rhodobacter veldkampii.</title>
        <authorList>
            <person name="Meyer T.E."/>
            <person name="Miller S."/>
            <person name="Lodha T."/>
            <person name="Gandham S."/>
            <person name="Chintalapati S."/>
            <person name="Chintalapati V.R."/>
        </authorList>
    </citation>
    <scope>NUCLEOTIDE SEQUENCE [LARGE SCALE GENOMIC DNA]</scope>
    <source>
        <strain evidence="7 8">DSM 11550</strain>
    </source>
</reference>
<accession>A0A2T4JLT6</accession>
<feature type="domain" description="Lipopolysaccharide assembly protein A" evidence="6">
    <location>
        <begin position="41"/>
        <end position="95"/>
    </location>
</feature>
<protein>
    <submittedName>
        <fullName evidence="7">DUF1049 domain-containing protein</fullName>
    </submittedName>
</protein>
<dbReference type="EMBL" id="PZKF01000004">
    <property type="protein sequence ID" value="PTE18880.1"/>
    <property type="molecule type" value="Genomic_DNA"/>
</dbReference>
<evidence type="ECO:0000256" key="1">
    <source>
        <dbReference type="ARBA" id="ARBA00022475"/>
    </source>
</evidence>
<feature type="transmembrane region" description="Helical" evidence="5">
    <location>
        <begin position="47"/>
        <end position="69"/>
    </location>
</feature>
<proteinExistence type="predicted"/>
<sequence>MFRALRLLFLAALAVVLVTIAMANRPPVTLRLLPQEAGDFLGYTWTVQLPLFLVIFGGILVGLLIGFVWEWMRESRHRSAASKNARQVARLQREVSKLKGADPEQKDEVLALLENSAKPAR</sequence>
<dbReference type="Proteomes" id="UP000241899">
    <property type="component" value="Unassembled WGS sequence"/>
</dbReference>
<evidence type="ECO:0000256" key="3">
    <source>
        <dbReference type="ARBA" id="ARBA00022989"/>
    </source>
</evidence>
<dbReference type="Pfam" id="PF06305">
    <property type="entry name" value="LapA_dom"/>
    <property type="match status" value="1"/>
</dbReference>
<keyword evidence="1" id="KW-1003">Cell membrane</keyword>
<evidence type="ECO:0000256" key="4">
    <source>
        <dbReference type="ARBA" id="ARBA00023136"/>
    </source>
</evidence>
<dbReference type="OrthoDB" id="7689797at2"/>
<dbReference type="GO" id="GO:0005886">
    <property type="term" value="C:plasma membrane"/>
    <property type="evidence" value="ECO:0007669"/>
    <property type="project" value="InterPro"/>
</dbReference>
<keyword evidence="3 5" id="KW-1133">Transmembrane helix</keyword>
<dbReference type="RefSeq" id="WP_107323899.1">
    <property type="nucleotide sequence ID" value="NZ_NHSP01000063.1"/>
</dbReference>
<gene>
    <name evidence="7" type="ORF">C5F46_02915</name>
</gene>
<evidence type="ECO:0000313" key="8">
    <source>
        <dbReference type="Proteomes" id="UP000241899"/>
    </source>
</evidence>
<keyword evidence="8" id="KW-1185">Reference proteome</keyword>
<keyword evidence="2 5" id="KW-0812">Transmembrane</keyword>
<comment type="caution">
    <text evidence="7">The sequence shown here is derived from an EMBL/GenBank/DDBJ whole genome shotgun (WGS) entry which is preliminary data.</text>
</comment>
<evidence type="ECO:0000313" key="7">
    <source>
        <dbReference type="EMBL" id="PTE18880.1"/>
    </source>
</evidence>
<evidence type="ECO:0000256" key="2">
    <source>
        <dbReference type="ARBA" id="ARBA00022692"/>
    </source>
</evidence>
<dbReference type="InterPro" id="IPR010445">
    <property type="entry name" value="LapA_dom"/>
</dbReference>
<organism evidence="7 8">
    <name type="scientific">Phaeovulum veldkampii DSM 11550</name>
    <dbReference type="NCBI Taxonomy" id="1185920"/>
    <lineage>
        <taxon>Bacteria</taxon>
        <taxon>Pseudomonadati</taxon>
        <taxon>Pseudomonadota</taxon>
        <taxon>Alphaproteobacteria</taxon>
        <taxon>Rhodobacterales</taxon>
        <taxon>Paracoccaceae</taxon>
        <taxon>Phaeovulum</taxon>
    </lineage>
</organism>